<evidence type="ECO:0000313" key="1">
    <source>
        <dbReference type="EMBL" id="MCL1127233.1"/>
    </source>
</evidence>
<sequence length="105" mass="13027">MYPLYYYFQDISYDHDFRFIKKHIDALKKFILSNQSVELYTKYEIDLRPVFYEILEKTPDLPKKFHEKEMVAIIDKVNDKFDRRYLARQKYLQIKTEKSDKETKE</sequence>
<accession>A0ABT0LHR5</accession>
<comment type="caution">
    <text evidence="1">The sequence shown here is derived from an EMBL/GenBank/DDBJ whole genome shotgun (WGS) entry which is preliminary data.</text>
</comment>
<evidence type="ECO:0000313" key="2">
    <source>
        <dbReference type="Proteomes" id="UP001203423"/>
    </source>
</evidence>
<protein>
    <submittedName>
        <fullName evidence="1">Uncharacterized protein</fullName>
    </submittedName>
</protein>
<organism evidence="1 2">
    <name type="scientific">Shewanella surugensis</name>
    <dbReference type="NCBI Taxonomy" id="212020"/>
    <lineage>
        <taxon>Bacteria</taxon>
        <taxon>Pseudomonadati</taxon>
        <taxon>Pseudomonadota</taxon>
        <taxon>Gammaproteobacteria</taxon>
        <taxon>Alteromonadales</taxon>
        <taxon>Shewanellaceae</taxon>
        <taxon>Shewanella</taxon>
    </lineage>
</organism>
<dbReference type="Proteomes" id="UP001203423">
    <property type="component" value="Unassembled WGS sequence"/>
</dbReference>
<gene>
    <name evidence="1" type="ORF">L2764_22815</name>
</gene>
<reference evidence="1 2" key="1">
    <citation type="submission" date="2022-01" db="EMBL/GenBank/DDBJ databases">
        <title>Whole genome-based taxonomy of the Shewanellaceae.</title>
        <authorList>
            <person name="Martin-Rodriguez A.J."/>
        </authorList>
    </citation>
    <scope>NUCLEOTIDE SEQUENCE [LARGE SCALE GENOMIC DNA]</scope>
    <source>
        <strain evidence="1 2">DSM 17177</strain>
    </source>
</reference>
<name>A0ABT0LHR5_9GAMM</name>
<proteinExistence type="predicted"/>
<dbReference type="EMBL" id="JAKIKS010000138">
    <property type="protein sequence ID" value="MCL1127233.1"/>
    <property type="molecule type" value="Genomic_DNA"/>
</dbReference>
<dbReference type="RefSeq" id="WP_248942628.1">
    <property type="nucleotide sequence ID" value="NZ_JAKIKS010000138.1"/>
</dbReference>
<keyword evidence="2" id="KW-1185">Reference proteome</keyword>